<protein>
    <submittedName>
        <fullName evidence="7">Uncharacterized protein</fullName>
    </submittedName>
</protein>
<organism evidence="7 8">
    <name type="scientific">Fusarium oxysporum</name>
    <name type="common">Fusarium vascular wilt</name>
    <dbReference type="NCBI Taxonomy" id="5507"/>
    <lineage>
        <taxon>Eukaryota</taxon>
        <taxon>Fungi</taxon>
        <taxon>Dikarya</taxon>
        <taxon>Ascomycota</taxon>
        <taxon>Pezizomycotina</taxon>
        <taxon>Sordariomycetes</taxon>
        <taxon>Hypocreomycetidae</taxon>
        <taxon>Hypocreales</taxon>
        <taxon>Nectriaceae</taxon>
        <taxon>Fusarium</taxon>
        <taxon>Fusarium oxysporum species complex</taxon>
    </lineage>
</organism>
<reference evidence="7" key="1">
    <citation type="submission" date="2020-02" db="EMBL/GenBank/DDBJ databases">
        <title>Identification and distribution of gene clusters putatively required for synthesis of sphingolipid metabolism inhibitors in phylogenetically diverse species of the filamentous fungus Fusarium.</title>
        <authorList>
            <person name="Kim H.-S."/>
            <person name="Busman M."/>
            <person name="Brown D.W."/>
            <person name="Divon H."/>
            <person name="Uhlig S."/>
            <person name="Proctor R.H."/>
        </authorList>
    </citation>
    <scope>NUCLEOTIDE SEQUENCE [LARGE SCALE GENOMIC DNA]</scope>
    <source>
        <strain evidence="7">NRRL 39464</strain>
    </source>
</reference>
<keyword evidence="5" id="KW-0560">Oxidoreductase</keyword>
<evidence type="ECO:0000256" key="3">
    <source>
        <dbReference type="ARBA" id="ARBA00022723"/>
    </source>
</evidence>
<dbReference type="Proteomes" id="UP000558688">
    <property type="component" value="Unassembled WGS sequence"/>
</dbReference>
<comment type="cofactor">
    <cofactor evidence="1">
        <name>Fe cation</name>
        <dbReference type="ChEBI" id="CHEBI:24875"/>
    </cofactor>
</comment>
<dbReference type="PANTHER" id="PTHR20883">
    <property type="entry name" value="PHYTANOYL-COA DIOXYGENASE DOMAIN CONTAINING 1"/>
    <property type="match status" value="1"/>
</dbReference>
<gene>
    <name evidence="7" type="ORF">FOXYS1_36</name>
</gene>
<evidence type="ECO:0000313" key="8">
    <source>
        <dbReference type="Proteomes" id="UP000558688"/>
    </source>
</evidence>
<dbReference type="PANTHER" id="PTHR20883:SF19">
    <property type="entry name" value="MULTIFUNCTIONAL DIOXYGENASE AUSE"/>
    <property type="match status" value="1"/>
</dbReference>
<keyword evidence="6" id="KW-0408">Iron</keyword>
<evidence type="ECO:0000256" key="2">
    <source>
        <dbReference type="ARBA" id="ARBA00005830"/>
    </source>
</evidence>
<evidence type="ECO:0000256" key="6">
    <source>
        <dbReference type="ARBA" id="ARBA00023004"/>
    </source>
</evidence>
<sequence length="325" mass="35705">MWKIPTDTPQTAVSNGRTKLQEVTPQDPLDEVFEKWNEDGAVIIKGLLTPSQVTEFMAEIEDVIANTRRGAIIDHPLLQAFHGPRTKRAGGLANHSKVFRENLIDNDFVHAICKRNYTMGGNSGDYWLSTGSTLFAGGPQGAQELHRDLNSYPPIVLLGPDFDEVMMNFLIALTPFRAENGATVVIPGSHKWPFDQRGSPAMAIPAEMEPGDCLLVNGKVIHGMGANMTNEERRAVQMSICSGYLTPSEAHSQVVTLDTAKKLSARAQRFLGFRSQYPRGSPGLWTADYADLALHLKLDDFDAVLKDLQGLAEAHPVKDPIGKLF</sequence>
<dbReference type="GO" id="GO:0051213">
    <property type="term" value="F:dioxygenase activity"/>
    <property type="evidence" value="ECO:0007669"/>
    <property type="project" value="UniProtKB-KW"/>
</dbReference>
<accession>A0A8H5AQS5</accession>
<comment type="similarity">
    <text evidence="2">Belongs to the PhyH family.</text>
</comment>
<comment type="caution">
    <text evidence="7">The sequence shown here is derived from an EMBL/GenBank/DDBJ whole genome shotgun (WGS) entry which is preliminary data.</text>
</comment>
<evidence type="ECO:0000256" key="1">
    <source>
        <dbReference type="ARBA" id="ARBA00001962"/>
    </source>
</evidence>
<evidence type="ECO:0000313" key="7">
    <source>
        <dbReference type="EMBL" id="KAF5269041.1"/>
    </source>
</evidence>
<name>A0A8H5AQS5_FUSOX</name>
<keyword evidence="3" id="KW-0479">Metal-binding</keyword>
<proteinExistence type="inferred from homology"/>
<dbReference type="EMBL" id="JAAFOW010000007">
    <property type="protein sequence ID" value="KAF5269041.1"/>
    <property type="molecule type" value="Genomic_DNA"/>
</dbReference>
<dbReference type="SUPFAM" id="SSF51197">
    <property type="entry name" value="Clavaminate synthase-like"/>
    <property type="match status" value="1"/>
</dbReference>
<dbReference type="Pfam" id="PF05721">
    <property type="entry name" value="PhyH"/>
    <property type="match status" value="1"/>
</dbReference>
<dbReference type="AlphaFoldDB" id="A0A8H5AQS5"/>
<keyword evidence="4" id="KW-0223">Dioxygenase</keyword>
<evidence type="ECO:0000256" key="5">
    <source>
        <dbReference type="ARBA" id="ARBA00023002"/>
    </source>
</evidence>
<dbReference type="Gene3D" id="2.60.120.620">
    <property type="entry name" value="q2cbj1_9rhob like domain"/>
    <property type="match status" value="1"/>
</dbReference>
<dbReference type="GO" id="GO:0046872">
    <property type="term" value="F:metal ion binding"/>
    <property type="evidence" value="ECO:0007669"/>
    <property type="project" value="UniProtKB-KW"/>
</dbReference>
<evidence type="ECO:0000256" key="4">
    <source>
        <dbReference type="ARBA" id="ARBA00022964"/>
    </source>
</evidence>
<dbReference type="InterPro" id="IPR008775">
    <property type="entry name" value="Phytyl_CoA_dOase-like"/>
</dbReference>